<dbReference type="Proteomes" id="UP000296469">
    <property type="component" value="Chromosome"/>
</dbReference>
<dbReference type="InterPro" id="IPR000182">
    <property type="entry name" value="GNAT_dom"/>
</dbReference>
<dbReference type="CDD" id="cd04301">
    <property type="entry name" value="NAT_SF"/>
    <property type="match status" value="1"/>
</dbReference>
<dbReference type="PANTHER" id="PTHR43877">
    <property type="entry name" value="AMINOALKYLPHOSPHONATE N-ACETYLTRANSFERASE-RELATED-RELATED"/>
    <property type="match status" value="1"/>
</dbReference>
<evidence type="ECO:0000256" key="1">
    <source>
        <dbReference type="ARBA" id="ARBA00022679"/>
    </source>
</evidence>
<sequence length="175" mass="19089">MSGAHVRGPGAGVVVEPARPDDVGAILALRTSLEEWMETAGVVQWPRGSLPRARVEAQLAAGEWHVVRGAPGEVVGTLRLLWADPEFWGADDTPAVYVHGLMTARSRRGTGLGRTLLDWAAERGRAAGVGLFRLDCRDTNPVLRRYYERYGFAVVGRRDFPLFSATLLQKPLDGV</sequence>
<dbReference type="InterPro" id="IPR050832">
    <property type="entry name" value="Bact_Acetyltransf"/>
</dbReference>
<reference evidence="4 5" key="1">
    <citation type="submission" date="2019-04" db="EMBL/GenBank/DDBJ databases">
        <title>Isolation and identification of Cellulomonas shaoxiangyii sp. Nov. isolated from feces of the Tibetan antelopes (Pantholops hodgsonii) in the Qinghai-Tibet plateau of China.</title>
        <authorList>
            <person name="Tian Z."/>
        </authorList>
    </citation>
    <scope>NUCLEOTIDE SEQUENCE [LARGE SCALE GENOMIC DNA]</scope>
    <source>
        <strain evidence="4 5">Z28</strain>
    </source>
</reference>
<dbReference type="SUPFAM" id="SSF55729">
    <property type="entry name" value="Acyl-CoA N-acyltransferases (Nat)"/>
    <property type="match status" value="1"/>
</dbReference>
<evidence type="ECO:0000256" key="2">
    <source>
        <dbReference type="ARBA" id="ARBA00023315"/>
    </source>
</evidence>
<organism evidence="4 5">
    <name type="scientific">Cellulomonas shaoxiangyii</name>
    <dbReference type="NCBI Taxonomy" id="2566013"/>
    <lineage>
        <taxon>Bacteria</taxon>
        <taxon>Bacillati</taxon>
        <taxon>Actinomycetota</taxon>
        <taxon>Actinomycetes</taxon>
        <taxon>Micrococcales</taxon>
        <taxon>Cellulomonadaceae</taxon>
        <taxon>Cellulomonas</taxon>
    </lineage>
</organism>
<evidence type="ECO:0000259" key="3">
    <source>
        <dbReference type="PROSITE" id="PS51186"/>
    </source>
</evidence>
<protein>
    <submittedName>
        <fullName evidence="4">GNAT family N-acetyltransferase</fullName>
    </submittedName>
</protein>
<proteinExistence type="predicted"/>
<evidence type="ECO:0000313" key="4">
    <source>
        <dbReference type="EMBL" id="QCB92581.1"/>
    </source>
</evidence>
<name>A0A4P7SG39_9CELL</name>
<dbReference type="EMBL" id="CP039291">
    <property type="protein sequence ID" value="QCB92581.1"/>
    <property type="molecule type" value="Genomic_DNA"/>
</dbReference>
<dbReference type="AlphaFoldDB" id="A0A4P7SG39"/>
<dbReference type="Gene3D" id="3.40.630.30">
    <property type="match status" value="1"/>
</dbReference>
<dbReference type="OrthoDB" id="1188001at2"/>
<keyword evidence="1 4" id="KW-0808">Transferase</keyword>
<dbReference type="InterPro" id="IPR016181">
    <property type="entry name" value="Acyl_CoA_acyltransferase"/>
</dbReference>
<gene>
    <name evidence="4" type="ORF">E5225_02445</name>
</gene>
<accession>A0A4P7SG39</accession>
<dbReference type="Pfam" id="PF00583">
    <property type="entry name" value="Acetyltransf_1"/>
    <property type="match status" value="1"/>
</dbReference>
<keyword evidence="2" id="KW-0012">Acyltransferase</keyword>
<keyword evidence="5" id="KW-1185">Reference proteome</keyword>
<dbReference type="PROSITE" id="PS51186">
    <property type="entry name" value="GNAT"/>
    <property type="match status" value="1"/>
</dbReference>
<dbReference type="GO" id="GO:0016747">
    <property type="term" value="F:acyltransferase activity, transferring groups other than amino-acyl groups"/>
    <property type="evidence" value="ECO:0007669"/>
    <property type="project" value="InterPro"/>
</dbReference>
<evidence type="ECO:0000313" key="5">
    <source>
        <dbReference type="Proteomes" id="UP000296469"/>
    </source>
</evidence>
<feature type="domain" description="N-acetyltransferase" evidence="3">
    <location>
        <begin position="13"/>
        <end position="173"/>
    </location>
</feature>
<dbReference type="KEGG" id="celz:E5225_02445"/>